<feature type="transmembrane region" description="Helical" evidence="1">
    <location>
        <begin position="12"/>
        <end position="35"/>
    </location>
</feature>
<dbReference type="InterPro" id="IPR048146">
    <property type="entry name" value="RAxF_45-like"/>
</dbReference>
<keyword evidence="1" id="KW-1133">Transmembrane helix</keyword>
<comment type="caution">
    <text evidence="2">The sequence shown here is derived from an EMBL/GenBank/DDBJ whole genome shotgun (WGS) entry which is preliminary data.</text>
</comment>
<evidence type="ECO:0000313" key="3">
    <source>
        <dbReference type="Proteomes" id="UP001154322"/>
    </source>
</evidence>
<evidence type="ECO:0000313" key="2">
    <source>
        <dbReference type="EMBL" id="CAH8245305.1"/>
    </source>
</evidence>
<keyword evidence="3" id="KW-1185">Reference proteome</keyword>
<dbReference type="EMBL" id="CALYLO010000003">
    <property type="protein sequence ID" value="CAH8245305.1"/>
    <property type="molecule type" value="Genomic_DNA"/>
</dbReference>
<organism evidence="2 3">
    <name type="scientific">Paenibacillus melissococcoides</name>
    <dbReference type="NCBI Taxonomy" id="2912268"/>
    <lineage>
        <taxon>Bacteria</taxon>
        <taxon>Bacillati</taxon>
        <taxon>Bacillota</taxon>
        <taxon>Bacilli</taxon>
        <taxon>Bacillales</taxon>
        <taxon>Paenibacillaceae</taxon>
        <taxon>Paenibacillus</taxon>
    </lineage>
</organism>
<reference evidence="2" key="1">
    <citation type="submission" date="2022-06" db="EMBL/GenBank/DDBJ databases">
        <authorList>
            <person name="Dietemann V."/>
            <person name="Ory F."/>
            <person name="Dainat B."/>
            <person name="Oberhansli S."/>
        </authorList>
    </citation>
    <scope>NUCLEOTIDE SEQUENCE</scope>
    <source>
        <strain evidence="2">Ena-SAMPLE-TAB-26-04-2022-14:26:32:270-5432</strain>
    </source>
</reference>
<sequence>MNRSVATIRISQLPMALFGITHAAVVNGIGVSIFANTNVTNWREDSPALT</sequence>
<gene>
    <name evidence="2" type="ORF">WJ0W_002540</name>
</gene>
<proteinExistence type="predicted"/>
<evidence type="ECO:0000256" key="1">
    <source>
        <dbReference type="SAM" id="Phobius"/>
    </source>
</evidence>
<keyword evidence="1" id="KW-0472">Membrane</keyword>
<dbReference type="RefSeq" id="WP_213431177.1">
    <property type="nucleotide sequence ID" value="NZ_AP031286.1"/>
</dbReference>
<protein>
    <submittedName>
        <fullName evidence="2">Uncharacterized protein</fullName>
    </submittedName>
</protein>
<dbReference type="NCBIfam" id="NF041642">
    <property type="entry name" value="RAxF_45"/>
    <property type="match status" value="1"/>
</dbReference>
<dbReference type="Proteomes" id="UP001154322">
    <property type="component" value="Unassembled WGS sequence"/>
</dbReference>
<accession>A0ABM9G178</accession>
<keyword evidence="1" id="KW-0812">Transmembrane</keyword>
<name>A0ABM9G178_9BACL</name>